<dbReference type="InterPro" id="IPR054583">
    <property type="entry name" value="Beta-prop_AUDH"/>
</dbReference>
<feature type="domain" description="Aldos-2-ulose dehydratase beta-propeller" evidence="2">
    <location>
        <begin position="126"/>
        <end position="308"/>
    </location>
</feature>
<name>A0AAW0DUB3_9AGAR</name>
<dbReference type="AlphaFoldDB" id="A0AAW0DUB3"/>
<feature type="domain" description="Aldos-2-ulose dehydratase/isomerase (AUDH) Cupin" evidence="1">
    <location>
        <begin position="446"/>
        <end position="771"/>
    </location>
</feature>
<dbReference type="InterPro" id="IPR028994">
    <property type="entry name" value="Integrin_alpha_N"/>
</dbReference>
<proteinExistence type="predicted"/>
<comment type="caution">
    <text evidence="3">The sequence shown here is derived from an EMBL/GenBank/DDBJ whole genome shotgun (WGS) entry which is preliminary data.</text>
</comment>
<keyword evidence="4" id="KW-1185">Reference proteome</keyword>
<evidence type="ECO:0000259" key="1">
    <source>
        <dbReference type="Pfam" id="PF18637"/>
    </source>
</evidence>
<evidence type="ECO:0008006" key="5">
    <source>
        <dbReference type="Google" id="ProtNLM"/>
    </source>
</evidence>
<organism evidence="3 4">
    <name type="scientific">Favolaschia claudopus</name>
    <dbReference type="NCBI Taxonomy" id="2862362"/>
    <lineage>
        <taxon>Eukaryota</taxon>
        <taxon>Fungi</taxon>
        <taxon>Dikarya</taxon>
        <taxon>Basidiomycota</taxon>
        <taxon>Agaricomycotina</taxon>
        <taxon>Agaricomycetes</taxon>
        <taxon>Agaricomycetidae</taxon>
        <taxon>Agaricales</taxon>
        <taxon>Marasmiineae</taxon>
        <taxon>Mycenaceae</taxon>
        <taxon>Favolaschia</taxon>
    </lineage>
</organism>
<protein>
    <recommendedName>
        <fullName evidence="5">Aldos-2-ulose dehydratase/isomerase (AUDH) Cupin domain-containing protein</fullName>
    </recommendedName>
</protein>
<dbReference type="Proteomes" id="UP001362999">
    <property type="component" value="Unassembled WGS sequence"/>
</dbReference>
<evidence type="ECO:0000313" key="4">
    <source>
        <dbReference type="Proteomes" id="UP001362999"/>
    </source>
</evidence>
<evidence type="ECO:0000259" key="2">
    <source>
        <dbReference type="Pfam" id="PF22301"/>
    </source>
</evidence>
<sequence>MCCTGRALSAAPNANSDDEHINEISIATPLPDGYWIAAFPFSTDTPTPDIIAYGLGFEGKPASIRLFTNPINTGSRGWMVNEITSLEFPVAMVYADLTGDGSNDVIICDRYGPSIYDLWDAETNDGGRIQWFQNPGSRSAPEPWKAHPIGNSTGMHRLEVGHFTTTEHIQVMGVPIISKSGDLTSPAPILIFTPVYGSDRKQGPQKWIEEVAFASEFRLIHDVRLLPKTNGDLDSILVAGREGVAFLWYARSKKAWEYSIVGTGLPQSAENPFWGSGSVDVCRVGDEQIGYIAACEAFHGNTVAVYLRKPSAPKGVEALKDSSHWERREIQSFGELNAENTGTIHHVRAIHTTHASEAETFGIACIGAPRNQGVYLYTPEERDGKLTGNFKETKITNESAARLAVANFSHPSEQGIASISYYVPNYHTGPDPPSVRINIILPQNLNIVASRLNNEVLLRIPRPKAIPSGEIRSLSFWILAGRRISLVVVPPCGEYKLAEGDAVKVIYGSITYDIDGTQIIRGIAPSAKQTGETEVPSIIHAGNDGAVFLHLHPLNDQLQGPFQTMSEVSSLNILPNNPHVDPSARTLQLPFRKVDTLPWAQSGPPFDLVWNDFEFYNVTGFHVHFNDDSFERIVHMQAWTLGLGETARFHNHSDLSFCEIHFCLSNGGGYGGMRYFSDDSTAPIDTDKELTKEYVEANSTLLLLADMHEHGPLWKIQSGNEAKPVLRPNGTVDYPWHAWLAGQFGERQLPILPPLPANEQKYDVWMAFEFPPAAFQY</sequence>
<dbReference type="SUPFAM" id="SSF69318">
    <property type="entry name" value="Integrin alpha N-terminal domain"/>
    <property type="match status" value="1"/>
</dbReference>
<dbReference type="Pfam" id="PF18637">
    <property type="entry name" value="AUDH_Cupin"/>
    <property type="match status" value="1"/>
</dbReference>
<reference evidence="3 4" key="1">
    <citation type="journal article" date="2024" name="J Genomics">
        <title>Draft genome sequencing and assembly of Favolaschia claudopus CIRM-BRFM 2984 isolated from oak limbs.</title>
        <authorList>
            <person name="Navarro D."/>
            <person name="Drula E."/>
            <person name="Chaduli D."/>
            <person name="Cazenave R."/>
            <person name="Ahrendt S."/>
            <person name="Wang J."/>
            <person name="Lipzen A."/>
            <person name="Daum C."/>
            <person name="Barry K."/>
            <person name="Grigoriev I.V."/>
            <person name="Favel A."/>
            <person name="Rosso M.N."/>
            <person name="Martin F."/>
        </authorList>
    </citation>
    <scope>NUCLEOTIDE SEQUENCE [LARGE SCALE GENOMIC DNA]</scope>
    <source>
        <strain evidence="3 4">CIRM-BRFM 2984</strain>
    </source>
</reference>
<gene>
    <name evidence="3" type="ORF">R3P38DRAFT_2760456</name>
</gene>
<dbReference type="Pfam" id="PF22301">
    <property type="entry name" value="AUDH_beta_propeller"/>
    <property type="match status" value="1"/>
</dbReference>
<evidence type="ECO:0000313" key="3">
    <source>
        <dbReference type="EMBL" id="KAK7055209.1"/>
    </source>
</evidence>
<dbReference type="Gene3D" id="2.60.120.990">
    <property type="match status" value="1"/>
</dbReference>
<dbReference type="EMBL" id="JAWWNJ010000005">
    <property type="protein sequence ID" value="KAK7055209.1"/>
    <property type="molecule type" value="Genomic_DNA"/>
</dbReference>
<accession>A0AAW0DUB3</accession>
<dbReference type="InterPro" id="IPR040887">
    <property type="entry name" value="AUDH_Cupin"/>
</dbReference>